<dbReference type="HOGENOM" id="CLU_915753_0_0_1"/>
<feature type="compositionally biased region" description="Polar residues" evidence="1">
    <location>
        <begin position="124"/>
        <end position="144"/>
    </location>
</feature>
<reference evidence="2 3" key="1">
    <citation type="submission" date="2014-04" db="EMBL/GenBank/DDBJ databases">
        <authorList>
            <consortium name="DOE Joint Genome Institute"/>
            <person name="Kuo A."/>
            <person name="Zuccaro A."/>
            <person name="Kohler A."/>
            <person name="Nagy L.G."/>
            <person name="Floudas D."/>
            <person name="Copeland A."/>
            <person name="Barry K.W."/>
            <person name="Cichocki N."/>
            <person name="Veneault-Fourrey C."/>
            <person name="LaButti K."/>
            <person name="Lindquist E.A."/>
            <person name="Lipzen A."/>
            <person name="Lundell T."/>
            <person name="Morin E."/>
            <person name="Murat C."/>
            <person name="Sun H."/>
            <person name="Tunlid A."/>
            <person name="Henrissat B."/>
            <person name="Grigoriev I.V."/>
            <person name="Hibbett D.S."/>
            <person name="Martin F."/>
            <person name="Nordberg H.P."/>
            <person name="Cantor M.N."/>
            <person name="Hua S.X."/>
        </authorList>
    </citation>
    <scope>NUCLEOTIDE SEQUENCE [LARGE SCALE GENOMIC DNA]</scope>
    <source>
        <strain evidence="2 3">MAFF 305830</strain>
    </source>
</reference>
<gene>
    <name evidence="2" type="ORF">M408DRAFT_13048</name>
</gene>
<evidence type="ECO:0000256" key="1">
    <source>
        <dbReference type="SAM" id="MobiDB-lite"/>
    </source>
</evidence>
<feature type="region of interest" description="Disordered" evidence="1">
    <location>
        <begin position="1"/>
        <end position="69"/>
    </location>
</feature>
<proteinExistence type="predicted"/>
<name>A0A0C3A6V1_SERVB</name>
<evidence type="ECO:0000313" key="3">
    <source>
        <dbReference type="Proteomes" id="UP000054097"/>
    </source>
</evidence>
<dbReference type="STRING" id="933852.A0A0C3A6V1"/>
<reference evidence="3" key="2">
    <citation type="submission" date="2015-01" db="EMBL/GenBank/DDBJ databases">
        <title>Evolutionary Origins and Diversification of the Mycorrhizal Mutualists.</title>
        <authorList>
            <consortium name="DOE Joint Genome Institute"/>
            <consortium name="Mycorrhizal Genomics Consortium"/>
            <person name="Kohler A."/>
            <person name="Kuo A."/>
            <person name="Nagy L.G."/>
            <person name="Floudas D."/>
            <person name="Copeland A."/>
            <person name="Barry K.W."/>
            <person name="Cichocki N."/>
            <person name="Veneault-Fourrey C."/>
            <person name="LaButti K."/>
            <person name="Lindquist E.A."/>
            <person name="Lipzen A."/>
            <person name="Lundell T."/>
            <person name="Morin E."/>
            <person name="Murat C."/>
            <person name="Riley R."/>
            <person name="Ohm R."/>
            <person name="Sun H."/>
            <person name="Tunlid A."/>
            <person name="Henrissat B."/>
            <person name="Grigoriev I.V."/>
            <person name="Hibbett D.S."/>
            <person name="Martin F."/>
        </authorList>
    </citation>
    <scope>NUCLEOTIDE SEQUENCE [LARGE SCALE GENOMIC DNA]</scope>
    <source>
        <strain evidence="3">MAFF 305830</strain>
    </source>
</reference>
<protein>
    <submittedName>
        <fullName evidence="2">Uncharacterized protein</fullName>
    </submittedName>
</protein>
<keyword evidence="3" id="KW-1185">Reference proteome</keyword>
<feature type="compositionally biased region" description="Polar residues" evidence="1">
    <location>
        <begin position="1"/>
        <end position="30"/>
    </location>
</feature>
<dbReference type="OrthoDB" id="74813at2759"/>
<evidence type="ECO:0000313" key="2">
    <source>
        <dbReference type="EMBL" id="KIM20365.1"/>
    </source>
</evidence>
<feature type="region of interest" description="Disordered" evidence="1">
    <location>
        <begin position="109"/>
        <end position="156"/>
    </location>
</feature>
<dbReference type="EMBL" id="KN824441">
    <property type="protein sequence ID" value="KIM20365.1"/>
    <property type="molecule type" value="Genomic_DNA"/>
</dbReference>
<dbReference type="AlphaFoldDB" id="A0A0C3A6V1"/>
<organism evidence="2 3">
    <name type="scientific">Serendipita vermifera MAFF 305830</name>
    <dbReference type="NCBI Taxonomy" id="933852"/>
    <lineage>
        <taxon>Eukaryota</taxon>
        <taxon>Fungi</taxon>
        <taxon>Dikarya</taxon>
        <taxon>Basidiomycota</taxon>
        <taxon>Agaricomycotina</taxon>
        <taxon>Agaricomycetes</taxon>
        <taxon>Sebacinales</taxon>
        <taxon>Serendipitaceae</taxon>
        <taxon>Serendipita</taxon>
    </lineage>
</organism>
<accession>A0A0C3A6V1</accession>
<sequence length="304" mass="33676">MTRSQNGVSGSSKSIVTQPSNHQRQSQSQAKFVPPGEGKASTRQRNERRRKRRMAEKEQQPESVNASLVSHSAKTISVSSSGLGTSPVVDTNASLTSLAASMARVTKNDNKRRGFKNGIDINPLLSTHNNSASHTGPSSTNRSVPQRLVPPSERTDLPSNLIVTSVDVEAGEWDLSTAMKGVQPEPMWEDDTNFMPTQRETEVIASNSQLRWNWSEVERKWDHCPVLLASAPLNQGTVLLWKELALHPTTFTPEVMVHAATVEEITPEGVTLKIVPHTEAEDEMEEIELVTKKREELVDHRVYS</sequence>
<dbReference type="Proteomes" id="UP000054097">
    <property type="component" value="Unassembled WGS sequence"/>
</dbReference>